<dbReference type="Pfam" id="PF00196">
    <property type="entry name" value="GerE"/>
    <property type="match status" value="1"/>
</dbReference>
<dbReference type="InterPro" id="IPR016032">
    <property type="entry name" value="Sig_transdc_resp-reg_C-effctor"/>
</dbReference>
<dbReference type="InterPro" id="IPR039420">
    <property type="entry name" value="WalR-like"/>
</dbReference>
<evidence type="ECO:0000256" key="1">
    <source>
        <dbReference type="ARBA" id="ARBA00022553"/>
    </source>
</evidence>
<organism evidence="6 7">
    <name type="scientific">Sinomicrobium pectinilyticum</name>
    <dbReference type="NCBI Taxonomy" id="1084421"/>
    <lineage>
        <taxon>Bacteria</taxon>
        <taxon>Pseudomonadati</taxon>
        <taxon>Bacteroidota</taxon>
        <taxon>Flavobacteriia</taxon>
        <taxon>Flavobacteriales</taxon>
        <taxon>Flavobacteriaceae</taxon>
        <taxon>Sinomicrobium</taxon>
    </lineage>
</organism>
<dbReference type="InterPro" id="IPR000792">
    <property type="entry name" value="Tscrpt_reg_LuxR_C"/>
</dbReference>
<dbReference type="Pfam" id="PF00072">
    <property type="entry name" value="Response_reg"/>
    <property type="match status" value="1"/>
</dbReference>
<dbReference type="InterPro" id="IPR011006">
    <property type="entry name" value="CheY-like_superfamily"/>
</dbReference>
<dbReference type="PANTHER" id="PTHR43214">
    <property type="entry name" value="TWO-COMPONENT RESPONSE REGULATOR"/>
    <property type="match status" value="1"/>
</dbReference>
<feature type="domain" description="HTH luxR-type" evidence="4">
    <location>
        <begin position="136"/>
        <end position="201"/>
    </location>
</feature>
<name>A0A3N0DQS4_SINP1</name>
<dbReference type="SUPFAM" id="SSF46894">
    <property type="entry name" value="C-terminal effector domain of the bipartite response regulators"/>
    <property type="match status" value="1"/>
</dbReference>
<dbReference type="PROSITE" id="PS50110">
    <property type="entry name" value="RESPONSE_REGULATORY"/>
    <property type="match status" value="1"/>
</dbReference>
<dbReference type="SUPFAM" id="SSF52172">
    <property type="entry name" value="CheY-like"/>
    <property type="match status" value="1"/>
</dbReference>
<sequence length="205" mass="22980">MIKVLLVDDHPLIRRGIRSLVLKMADVTAIAEAENGEEALKKIFHHRPDFVFIDISIPRVNGIEVIRKVKKELPEIAFIVLTIHNDPTHFQEAMAAGAIAYLPKKAGFNKVQECLDAVLRGETYVDDFLEKEATAANSAISGLTKRETDVLKGVIHGKSNREIASNLLCSEKNIEKFKTKIRKKLDIPPSYGALLDWAIHNEVYL</sequence>
<dbReference type="PROSITE" id="PS50043">
    <property type="entry name" value="HTH_LUXR_2"/>
    <property type="match status" value="1"/>
</dbReference>
<evidence type="ECO:0000313" key="6">
    <source>
        <dbReference type="EMBL" id="RNL77982.1"/>
    </source>
</evidence>
<evidence type="ECO:0000256" key="2">
    <source>
        <dbReference type="ARBA" id="ARBA00023125"/>
    </source>
</evidence>
<feature type="domain" description="Response regulatory" evidence="5">
    <location>
        <begin position="3"/>
        <end position="119"/>
    </location>
</feature>
<dbReference type="AlphaFoldDB" id="A0A3N0DQS4"/>
<keyword evidence="1 3" id="KW-0597">Phosphoprotein</keyword>
<dbReference type="GO" id="GO:0006355">
    <property type="term" value="P:regulation of DNA-templated transcription"/>
    <property type="evidence" value="ECO:0007669"/>
    <property type="project" value="InterPro"/>
</dbReference>
<evidence type="ECO:0000313" key="7">
    <source>
        <dbReference type="Proteomes" id="UP000267469"/>
    </source>
</evidence>
<feature type="modified residue" description="4-aspartylphosphate" evidence="3">
    <location>
        <position position="54"/>
    </location>
</feature>
<dbReference type="GO" id="GO:0000160">
    <property type="term" value="P:phosphorelay signal transduction system"/>
    <property type="evidence" value="ECO:0007669"/>
    <property type="project" value="InterPro"/>
</dbReference>
<dbReference type="CDD" id="cd17535">
    <property type="entry name" value="REC_NarL-like"/>
    <property type="match status" value="1"/>
</dbReference>
<dbReference type="GO" id="GO:0003677">
    <property type="term" value="F:DNA binding"/>
    <property type="evidence" value="ECO:0007669"/>
    <property type="project" value="UniProtKB-KW"/>
</dbReference>
<comment type="caution">
    <text evidence="6">The sequence shown here is derived from an EMBL/GenBank/DDBJ whole genome shotgun (WGS) entry which is preliminary data.</text>
</comment>
<evidence type="ECO:0000256" key="3">
    <source>
        <dbReference type="PROSITE-ProRule" id="PRU00169"/>
    </source>
</evidence>
<reference evidence="6 7" key="1">
    <citation type="submission" date="2018-10" db="EMBL/GenBank/DDBJ databases">
        <title>Sinomicrobium pectinilyticum sp. nov., a pectinase-producing bacterium isolated from alkaline and saline soil, and emended description of the genus Sinomicrobium.</title>
        <authorList>
            <person name="Cheng B."/>
            <person name="Li C."/>
            <person name="Lai Q."/>
            <person name="Du M."/>
            <person name="Shao Z."/>
            <person name="Xu P."/>
            <person name="Yang C."/>
        </authorList>
    </citation>
    <scope>NUCLEOTIDE SEQUENCE [LARGE SCALE GENOMIC DNA]</scope>
    <source>
        <strain evidence="6 7">5DNS001</strain>
    </source>
</reference>
<dbReference type="Proteomes" id="UP000267469">
    <property type="component" value="Unassembled WGS sequence"/>
</dbReference>
<gene>
    <name evidence="6" type="ORF">ED312_20170</name>
</gene>
<dbReference type="PRINTS" id="PR00038">
    <property type="entry name" value="HTHLUXR"/>
</dbReference>
<protein>
    <submittedName>
        <fullName evidence="6">DNA-binding response regulator</fullName>
    </submittedName>
</protein>
<dbReference type="Gene3D" id="3.40.50.2300">
    <property type="match status" value="1"/>
</dbReference>
<dbReference type="InterPro" id="IPR001789">
    <property type="entry name" value="Sig_transdc_resp-reg_receiver"/>
</dbReference>
<proteinExistence type="predicted"/>
<evidence type="ECO:0000259" key="4">
    <source>
        <dbReference type="PROSITE" id="PS50043"/>
    </source>
</evidence>
<dbReference type="EMBL" id="RJTM01000144">
    <property type="protein sequence ID" value="RNL77982.1"/>
    <property type="molecule type" value="Genomic_DNA"/>
</dbReference>
<keyword evidence="7" id="KW-1185">Reference proteome</keyword>
<dbReference type="RefSeq" id="WP_123217832.1">
    <property type="nucleotide sequence ID" value="NZ_RJTM01000144.1"/>
</dbReference>
<accession>A0A3N0DQS4</accession>
<dbReference type="PANTHER" id="PTHR43214:SF43">
    <property type="entry name" value="TWO-COMPONENT RESPONSE REGULATOR"/>
    <property type="match status" value="1"/>
</dbReference>
<keyword evidence="2 6" id="KW-0238">DNA-binding</keyword>
<dbReference type="SMART" id="SM00421">
    <property type="entry name" value="HTH_LUXR"/>
    <property type="match status" value="1"/>
</dbReference>
<dbReference type="OrthoDB" id="9797341at2"/>
<dbReference type="SMART" id="SM00448">
    <property type="entry name" value="REC"/>
    <property type="match status" value="1"/>
</dbReference>
<evidence type="ECO:0000259" key="5">
    <source>
        <dbReference type="PROSITE" id="PS50110"/>
    </source>
</evidence>
<dbReference type="InterPro" id="IPR058245">
    <property type="entry name" value="NreC/VraR/RcsB-like_REC"/>
</dbReference>